<evidence type="ECO:0000256" key="2">
    <source>
        <dbReference type="ARBA" id="ARBA00022448"/>
    </source>
</evidence>
<dbReference type="SUPFAM" id="SSF52467">
    <property type="entry name" value="DHS-like NAD/FAD-binding domain"/>
    <property type="match status" value="1"/>
</dbReference>
<accession>A0A3B1BV43</accession>
<dbReference type="GO" id="GO:0009055">
    <property type="term" value="F:electron transfer activity"/>
    <property type="evidence" value="ECO:0007669"/>
    <property type="project" value="InterPro"/>
</dbReference>
<dbReference type="SUPFAM" id="SSF52402">
    <property type="entry name" value="Adenine nucleotide alpha hydrolases-like"/>
    <property type="match status" value="1"/>
</dbReference>
<dbReference type="PROSITE" id="PS00696">
    <property type="entry name" value="ETF_ALPHA"/>
    <property type="match status" value="1"/>
</dbReference>
<dbReference type="InterPro" id="IPR001308">
    <property type="entry name" value="ETF_a/FixB"/>
</dbReference>
<evidence type="ECO:0000256" key="5">
    <source>
        <dbReference type="ARBA" id="ARBA00022982"/>
    </source>
</evidence>
<dbReference type="CDD" id="cd01715">
    <property type="entry name" value="ETF_alpha"/>
    <property type="match status" value="1"/>
</dbReference>
<keyword evidence="2" id="KW-0813">Transport</keyword>
<dbReference type="InterPro" id="IPR014729">
    <property type="entry name" value="Rossmann-like_a/b/a_fold"/>
</dbReference>
<dbReference type="Pfam" id="PF01012">
    <property type="entry name" value="ETF"/>
    <property type="match status" value="1"/>
</dbReference>
<dbReference type="Gene3D" id="3.40.50.620">
    <property type="entry name" value="HUPs"/>
    <property type="match status" value="1"/>
</dbReference>
<reference evidence="7" key="1">
    <citation type="submission" date="2018-06" db="EMBL/GenBank/DDBJ databases">
        <authorList>
            <person name="Zhirakovskaya E."/>
        </authorList>
    </citation>
    <scope>NUCLEOTIDE SEQUENCE</scope>
</reference>
<evidence type="ECO:0000256" key="3">
    <source>
        <dbReference type="ARBA" id="ARBA00022630"/>
    </source>
</evidence>
<keyword evidence="4" id="KW-0274">FAD</keyword>
<feature type="domain" description="Electron transfer flavoprotein alpha/beta-subunit N-terminal" evidence="6">
    <location>
        <begin position="6"/>
        <end position="212"/>
    </location>
</feature>
<dbReference type="Pfam" id="PF00766">
    <property type="entry name" value="ETF_alpha"/>
    <property type="match status" value="1"/>
</dbReference>
<dbReference type="InterPro" id="IPR033947">
    <property type="entry name" value="ETF_alpha_N"/>
</dbReference>
<organism evidence="7">
    <name type="scientific">hydrothermal vent metagenome</name>
    <dbReference type="NCBI Taxonomy" id="652676"/>
    <lineage>
        <taxon>unclassified sequences</taxon>
        <taxon>metagenomes</taxon>
        <taxon>ecological metagenomes</taxon>
    </lineage>
</organism>
<dbReference type="PIRSF" id="PIRSF000089">
    <property type="entry name" value="Electra_flavoP_a"/>
    <property type="match status" value="1"/>
</dbReference>
<keyword evidence="5" id="KW-0249">Electron transport</keyword>
<dbReference type="GO" id="GO:0050660">
    <property type="term" value="F:flavin adenine dinucleotide binding"/>
    <property type="evidence" value="ECO:0007669"/>
    <property type="project" value="InterPro"/>
</dbReference>
<keyword evidence="3" id="KW-0285">Flavoprotein</keyword>
<proteinExistence type="inferred from homology"/>
<evidence type="ECO:0000256" key="1">
    <source>
        <dbReference type="ARBA" id="ARBA00005817"/>
    </source>
</evidence>
<comment type="similarity">
    <text evidence="1">Belongs to the ETF alpha-subunit/FixB family.</text>
</comment>
<name>A0A3B1BV43_9ZZZZ</name>
<dbReference type="InterPro" id="IPR018206">
    <property type="entry name" value="ETF_asu_C_CS"/>
</dbReference>
<evidence type="ECO:0000259" key="6">
    <source>
        <dbReference type="SMART" id="SM00893"/>
    </source>
</evidence>
<dbReference type="InterPro" id="IPR029035">
    <property type="entry name" value="DHS-like_NAD/FAD-binding_dom"/>
</dbReference>
<dbReference type="GO" id="GO:0033539">
    <property type="term" value="P:fatty acid beta-oxidation using acyl-CoA dehydrogenase"/>
    <property type="evidence" value="ECO:0007669"/>
    <property type="project" value="TreeGrafter"/>
</dbReference>
<sequence>MSNYADVVVIADQIKNDLRPITFELLGAATNLAKQLGVKVQAIVMGYELGDIPQTLFHYGADEVFVVDKPELAEYTTLTYRRAALAVLEAMERPPHILLCGATTIGRDLAPRIAAYFETGLTADCTELEIGDYEHKGRADPTKTGLHKDCLYAIRPSFGESLKARILGPWKNPQMATARVGTMIPNEPDTSRTGKIIPVNVNFDESDFRVSVEETVYEVSNTVDLTQAKVIVSGGFGLGTAEGFDVVRDLASAFTDSAVGSSRKAVDAGWIPYAHQVGQTGKTVRPTLYIALGISGAIQHRVGMSNSATIIAVNK</sequence>
<dbReference type="Gene3D" id="3.40.50.1220">
    <property type="entry name" value="TPP-binding domain"/>
    <property type="match status" value="1"/>
</dbReference>
<evidence type="ECO:0000313" key="7">
    <source>
        <dbReference type="EMBL" id="VAX21779.1"/>
    </source>
</evidence>
<dbReference type="AlphaFoldDB" id="A0A3B1BV43"/>
<dbReference type="PANTHER" id="PTHR43153:SF1">
    <property type="entry name" value="ELECTRON TRANSFER FLAVOPROTEIN SUBUNIT ALPHA, MITOCHONDRIAL"/>
    <property type="match status" value="1"/>
</dbReference>
<dbReference type="EMBL" id="UOGC01000124">
    <property type="protein sequence ID" value="VAX21779.1"/>
    <property type="molecule type" value="Genomic_DNA"/>
</dbReference>
<dbReference type="SMART" id="SM00893">
    <property type="entry name" value="ETF"/>
    <property type="match status" value="1"/>
</dbReference>
<dbReference type="InterPro" id="IPR014731">
    <property type="entry name" value="ETF_asu_C"/>
</dbReference>
<protein>
    <submittedName>
        <fullName evidence="7">Electron transfer flavoprotein, alpha subunit</fullName>
    </submittedName>
</protein>
<dbReference type="PANTHER" id="PTHR43153">
    <property type="entry name" value="ELECTRON TRANSFER FLAVOPROTEIN ALPHA"/>
    <property type="match status" value="1"/>
</dbReference>
<evidence type="ECO:0000256" key="4">
    <source>
        <dbReference type="ARBA" id="ARBA00022827"/>
    </source>
</evidence>
<gene>
    <name evidence="7" type="ORF">MNBD_NITROSPINAE01-833</name>
</gene>
<dbReference type="InterPro" id="IPR014730">
    <property type="entry name" value="ETF_a/b_N"/>
</dbReference>
<feature type="non-terminal residue" evidence="7">
    <location>
        <position position="315"/>
    </location>
</feature>